<feature type="domain" description="Major facilitator superfamily (MFS) profile" evidence="8">
    <location>
        <begin position="62"/>
        <end position="482"/>
    </location>
</feature>
<feature type="transmembrane region" description="Helical" evidence="7">
    <location>
        <begin position="101"/>
        <end position="122"/>
    </location>
</feature>
<proteinExistence type="predicted"/>
<dbReference type="InterPro" id="IPR008979">
    <property type="entry name" value="Galactose-bd-like_sf"/>
</dbReference>
<dbReference type="EMBL" id="JAHFXF010000056">
    <property type="protein sequence ID" value="KAG9698322.1"/>
    <property type="molecule type" value="Genomic_DNA"/>
</dbReference>
<dbReference type="Gene3D" id="1.20.1250.20">
    <property type="entry name" value="MFS general substrate transporter like domains"/>
    <property type="match status" value="2"/>
</dbReference>
<dbReference type="GO" id="GO:0006351">
    <property type="term" value="P:DNA-templated transcription"/>
    <property type="evidence" value="ECO:0007669"/>
    <property type="project" value="InterPro"/>
</dbReference>
<dbReference type="InterPro" id="IPR007219">
    <property type="entry name" value="XnlR_reg_dom"/>
</dbReference>
<name>A0A9P8JE94_AURME</name>
<evidence type="ECO:0000256" key="5">
    <source>
        <dbReference type="ARBA" id="ARBA00023136"/>
    </source>
</evidence>
<dbReference type="PROSITE" id="PS50850">
    <property type="entry name" value="MFS"/>
    <property type="match status" value="1"/>
</dbReference>
<dbReference type="GO" id="GO:0008239">
    <property type="term" value="F:dipeptidyl-peptidase activity"/>
    <property type="evidence" value="ECO:0007669"/>
    <property type="project" value="InterPro"/>
</dbReference>
<feature type="transmembrane region" description="Helical" evidence="7">
    <location>
        <begin position="325"/>
        <end position="348"/>
    </location>
</feature>
<organism evidence="9 10">
    <name type="scientific">Aureobasidium melanogenum</name>
    <name type="common">Aureobasidium pullulans var. melanogenum</name>
    <dbReference type="NCBI Taxonomy" id="46634"/>
    <lineage>
        <taxon>Eukaryota</taxon>
        <taxon>Fungi</taxon>
        <taxon>Dikarya</taxon>
        <taxon>Ascomycota</taxon>
        <taxon>Pezizomycotina</taxon>
        <taxon>Dothideomycetes</taxon>
        <taxon>Dothideomycetidae</taxon>
        <taxon>Dothideales</taxon>
        <taxon>Saccotheciaceae</taxon>
        <taxon>Aureobasidium</taxon>
    </lineage>
</organism>
<dbReference type="InterPro" id="IPR036259">
    <property type="entry name" value="MFS_trans_sf"/>
</dbReference>
<dbReference type="GO" id="GO:0022857">
    <property type="term" value="F:transmembrane transporter activity"/>
    <property type="evidence" value="ECO:0007669"/>
    <property type="project" value="InterPro"/>
</dbReference>
<feature type="transmembrane region" description="Helical" evidence="7">
    <location>
        <begin position="158"/>
        <end position="178"/>
    </location>
</feature>
<reference evidence="9" key="1">
    <citation type="journal article" date="2021" name="J Fungi (Basel)">
        <title>Virulence traits and population genomics of the black yeast Aureobasidium melanogenum.</title>
        <authorList>
            <person name="Cernosa A."/>
            <person name="Sun X."/>
            <person name="Gostincar C."/>
            <person name="Fang C."/>
            <person name="Gunde-Cimerman N."/>
            <person name="Song Z."/>
        </authorList>
    </citation>
    <scope>NUCLEOTIDE SEQUENCE</scope>
    <source>
        <strain evidence="9">EXF-9911</strain>
    </source>
</reference>
<dbReference type="InterPro" id="IPR029058">
    <property type="entry name" value="AB_hydrolase_fold"/>
</dbReference>
<evidence type="ECO:0000259" key="8">
    <source>
        <dbReference type="PROSITE" id="PS50850"/>
    </source>
</evidence>
<feature type="transmembrane region" description="Helical" evidence="7">
    <location>
        <begin position="222"/>
        <end position="243"/>
    </location>
</feature>
<evidence type="ECO:0000256" key="2">
    <source>
        <dbReference type="ARBA" id="ARBA00022448"/>
    </source>
</evidence>
<feature type="transmembrane region" description="Helical" evidence="7">
    <location>
        <begin position="368"/>
        <end position="385"/>
    </location>
</feature>
<evidence type="ECO:0000256" key="1">
    <source>
        <dbReference type="ARBA" id="ARBA00004141"/>
    </source>
</evidence>
<evidence type="ECO:0000256" key="7">
    <source>
        <dbReference type="SAM" id="Phobius"/>
    </source>
</evidence>
<dbReference type="GO" id="GO:0003677">
    <property type="term" value="F:DNA binding"/>
    <property type="evidence" value="ECO:0007669"/>
    <property type="project" value="InterPro"/>
</dbReference>
<dbReference type="InterPro" id="IPR013736">
    <property type="entry name" value="Xaa-Pro_dipept_C"/>
</dbReference>
<comment type="subcellular location">
    <subcellularLocation>
        <location evidence="1">Membrane</location>
        <topology evidence="1">Multi-pass membrane protein</topology>
    </subcellularLocation>
</comment>
<dbReference type="SUPFAM" id="SSF53474">
    <property type="entry name" value="alpha/beta-Hydrolases"/>
    <property type="match status" value="1"/>
</dbReference>
<keyword evidence="5 7" id="KW-0472">Membrane</keyword>
<dbReference type="Pfam" id="PF08530">
    <property type="entry name" value="PepX_C"/>
    <property type="match status" value="1"/>
</dbReference>
<dbReference type="InterPro" id="IPR020846">
    <property type="entry name" value="MFS_dom"/>
</dbReference>
<dbReference type="PANTHER" id="PTHR43791:SF32">
    <property type="entry name" value="MAJOR FACILITATOR SUPERFAMILY (MFS) PROFILE DOMAIN-CONTAINING PROTEIN"/>
    <property type="match status" value="1"/>
</dbReference>
<dbReference type="GO" id="GO:0008270">
    <property type="term" value="F:zinc ion binding"/>
    <property type="evidence" value="ECO:0007669"/>
    <property type="project" value="InterPro"/>
</dbReference>
<dbReference type="Gene3D" id="3.40.50.1820">
    <property type="entry name" value="alpha/beta hydrolase"/>
    <property type="match status" value="1"/>
</dbReference>
<feature type="transmembrane region" description="Helical" evidence="7">
    <location>
        <begin position="427"/>
        <end position="448"/>
    </location>
</feature>
<feature type="transmembrane region" description="Helical" evidence="7">
    <location>
        <begin position="190"/>
        <end position="210"/>
    </location>
</feature>
<comment type="caution">
    <text evidence="9">The sequence shown here is derived from an EMBL/GenBank/DDBJ whole genome shotgun (WGS) entry which is preliminary data.</text>
</comment>
<gene>
    <name evidence="9" type="ORF">KCU76_g2334</name>
</gene>
<feature type="transmembrane region" description="Helical" evidence="7">
    <location>
        <begin position="392"/>
        <end position="415"/>
    </location>
</feature>
<evidence type="ECO:0000256" key="3">
    <source>
        <dbReference type="ARBA" id="ARBA00022692"/>
    </source>
</evidence>
<reference evidence="9" key="2">
    <citation type="submission" date="2021-08" db="EMBL/GenBank/DDBJ databases">
        <authorList>
            <person name="Gostincar C."/>
            <person name="Sun X."/>
            <person name="Song Z."/>
            <person name="Gunde-Cimerman N."/>
        </authorList>
    </citation>
    <scope>NUCLEOTIDE SEQUENCE</scope>
    <source>
        <strain evidence="9">EXF-9911</strain>
    </source>
</reference>
<dbReference type="SUPFAM" id="SSF103473">
    <property type="entry name" value="MFS general substrate transporter"/>
    <property type="match status" value="1"/>
</dbReference>
<protein>
    <submittedName>
        <fullName evidence="9">MFS transporter</fullName>
    </submittedName>
</protein>
<dbReference type="PANTHER" id="PTHR43791">
    <property type="entry name" value="PERMEASE-RELATED"/>
    <property type="match status" value="1"/>
</dbReference>
<dbReference type="Pfam" id="PF04082">
    <property type="entry name" value="Fungal_trans"/>
    <property type="match status" value="1"/>
</dbReference>
<dbReference type="Pfam" id="PF07690">
    <property type="entry name" value="MFS_1"/>
    <property type="match status" value="1"/>
</dbReference>
<accession>A0A9P8JE94</accession>
<dbReference type="OrthoDB" id="1747771at2759"/>
<evidence type="ECO:0000313" key="9">
    <source>
        <dbReference type="EMBL" id="KAG9698322.1"/>
    </source>
</evidence>
<keyword evidence="2" id="KW-0813">Transport</keyword>
<keyword evidence="6" id="KW-0539">Nucleus</keyword>
<dbReference type="Gene3D" id="2.60.120.260">
    <property type="entry name" value="Galactose-binding domain-like"/>
    <property type="match status" value="1"/>
</dbReference>
<keyword evidence="4 7" id="KW-1133">Transmembrane helix</keyword>
<keyword evidence="3 7" id="KW-0812">Transmembrane</keyword>
<evidence type="ECO:0000313" key="10">
    <source>
        <dbReference type="Proteomes" id="UP000779574"/>
    </source>
</evidence>
<feature type="non-terminal residue" evidence="9">
    <location>
        <position position="1"/>
    </location>
</feature>
<dbReference type="SUPFAM" id="SSF49785">
    <property type="entry name" value="Galactose-binding domain-like"/>
    <property type="match status" value="1"/>
</dbReference>
<evidence type="ECO:0000256" key="4">
    <source>
        <dbReference type="ARBA" id="ARBA00022989"/>
    </source>
</evidence>
<dbReference type="Proteomes" id="UP000779574">
    <property type="component" value="Unassembled WGS sequence"/>
</dbReference>
<dbReference type="GO" id="GO:0016020">
    <property type="term" value="C:membrane"/>
    <property type="evidence" value="ECO:0007669"/>
    <property type="project" value="UniProtKB-SubCell"/>
</dbReference>
<evidence type="ECO:0000256" key="6">
    <source>
        <dbReference type="ARBA" id="ARBA00023242"/>
    </source>
</evidence>
<feature type="transmembrane region" description="Helical" evidence="7">
    <location>
        <begin position="460"/>
        <end position="479"/>
    </location>
</feature>
<dbReference type="CDD" id="cd12148">
    <property type="entry name" value="fungal_TF_MHR"/>
    <property type="match status" value="1"/>
</dbReference>
<sequence>MADTKTPSPDHYPVPRDDEEGLTIQQDWTAEEERKAKWKSVILYHFSSTLSYLRGRRLDLIVMPILTLGFFCLQLDRGNIANAITDNFMKDVGITQDQFNVGQQMLSLGIVLFEIPSNIILYRAGPGKWLTLQLFLFGFTSTFQAFQNNYASFIATRFLLGLTESGFIPGGLWTISTWYTRKETAKRVMIFYFGNQFGQASAKLFAYGILHMRGVAGRPGWFWLFVLMGGFTCFCGFIFGFFLPDSFRNPCSTFLPGRALFTSREIHILRSRVLLDDPAKGKKKKSIGLTAFKKAFSDWRMWVHFLITLANNGPQRAFDTYAPSIVNGFGFGGLSANALAAVGLFLQIPVSYTFSYVSDHFSRRGETVIAGLSMHLLGYILNRIFTEINNRGVRYFGVILTQTFGTFSHPLNITWMSLTCTDSEERALAMAMVIMGANIAGIYGAQIFRADDRPRYRRAFNVNIAVLAFGLSLAVLRFLDDKFRGKKVKDRLPESGIGRIGWTNNFVVKSGPLMEIEMASTVDRLSADSEDNSVDQLLKERCALQAQIAELETALALSKPCGHTHGGKPDIHRPGQAPVPAFEELVPALEQFDLQVSHDSDPITMSEKDMADRLYEPSTDPVFLLLPSREISEQLVTFSLRTLGWLHGAVNAPEFVTEHEEFWNKIHSGVALDVKDRPWLALYFALLATGLLYLDPEEVPAISDLPQLNLHQYQQHDELRYAVHTSRLWYEVALKEVERYGCSGSPSLRIVQALSVLTLCHSNYGEPQREWLFTGWAASIARCLDMHRLGSEVAHSRNVSVRPEWSSFEKRELGRRVWWTYVIRDWLGSWSRPPSITPASFCCKFSTENDANHDAILETPTHTSSPSPLVYQSVMCRLSYIFYIYIKVNTHQNASKFIKALEEIEIVKRNLPLHLSTKFPANIDDEEWEATHPWITFQRYLINHSIEFMMLSIARTLAMGNIGSETTRYRDAAMAAATNIIHSYLAPVARVYKLVWTVSASTVAAAVYTSLDILMNPQDYTPQKRQEHIAVLKQVVQELGKYSHVAIHAAKGSATIQKLISRLEQDFSMSHLSVHDILRHLTTQEMPSTSAGGVANGYVLPAQSMSVPVDGWNEMMVGHDMNIPHMDQGHIDGLLGPSDTWNSFMEFPTFQPQSQHQHHQQHYAGEARFAVVNVDARGAGDSDGSIVIMGKQEGENGHDVIEELAKMDWQVTYPRFSTCCSLTSVQNVRAMVAINITWENCPYPDTALIPESDYSNLMIYFGPTGILRASHSKTDPARAIHPQYPFHTHDEVQKITPGTVVELEIGLWAMGMDFEEGESLSVQVSGEYPLVDEFKGRGPKKPQVEERNKGLHHIHLGGEYASPVILPFVREHQAVELLTYRYLLAIDSYS</sequence>
<dbReference type="InterPro" id="IPR011701">
    <property type="entry name" value="MFS"/>
</dbReference>